<feature type="region of interest" description="Disordered" evidence="1">
    <location>
        <begin position="113"/>
        <end position="144"/>
    </location>
</feature>
<evidence type="ECO:0000256" key="2">
    <source>
        <dbReference type="SAM" id="Phobius"/>
    </source>
</evidence>
<accession>A0A5P1FD08</accession>
<evidence type="ECO:0000313" key="4">
    <source>
        <dbReference type="Proteomes" id="UP000243459"/>
    </source>
</evidence>
<keyword evidence="2" id="KW-0472">Membrane</keyword>
<reference evidence="4" key="1">
    <citation type="journal article" date="2017" name="Nat. Commun.">
        <title>The asparagus genome sheds light on the origin and evolution of a young Y chromosome.</title>
        <authorList>
            <person name="Harkess A."/>
            <person name="Zhou J."/>
            <person name="Xu C."/>
            <person name="Bowers J.E."/>
            <person name="Van der Hulst R."/>
            <person name="Ayyampalayam S."/>
            <person name="Mercati F."/>
            <person name="Riccardi P."/>
            <person name="McKain M.R."/>
            <person name="Kakrana A."/>
            <person name="Tang H."/>
            <person name="Ray J."/>
            <person name="Groenendijk J."/>
            <person name="Arikit S."/>
            <person name="Mathioni S.M."/>
            <person name="Nakano M."/>
            <person name="Shan H."/>
            <person name="Telgmann-Rauber A."/>
            <person name="Kanno A."/>
            <person name="Yue Z."/>
            <person name="Chen H."/>
            <person name="Li W."/>
            <person name="Chen Y."/>
            <person name="Xu X."/>
            <person name="Zhang Y."/>
            <person name="Luo S."/>
            <person name="Chen H."/>
            <person name="Gao J."/>
            <person name="Mao Z."/>
            <person name="Pires J.C."/>
            <person name="Luo M."/>
            <person name="Kudrna D."/>
            <person name="Wing R.A."/>
            <person name="Meyers B.C."/>
            <person name="Yi K."/>
            <person name="Kong H."/>
            <person name="Lavrijsen P."/>
            <person name="Sunseri F."/>
            <person name="Falavigna A."/>
            <person name="Ye Y."/>
            <person name="Leebens-Mack J.H."/>
            <person name="Chen G."/>
        </authorList>
    </citation>
    <scope>NUCLEOTIDE SEQUENCE [LARGE SCALE GENOMIC DNA]</scope>
    <source>
        <strain evidence="4">cv. DH0086</strain>
    </source>
</reference>
<protein>
    <submittedName>
        <fullName evidence="3">Uncharacterized protein</fullName>
    </submittedName>
</protein>
<feature type="transmembrane region" description="Helical" evidence="2">
    <location>
        <begin position="65"/>
        <end position="85"/>
    </location>
</feature>
<keyword evidence="4" id="KW-1185">Reference proteome</keyword>
<dbReference type="AlphaFoldDB" id="A0A5P1FD08"/>
<organism evidence="3 4">
    <name type="scientific">Asparagus officinalis</name>
    <name type="common">Garden asparagus</name>
    <dbReference type="NCBI Taxonomy" id="4686"/>
    <lineage>
        <taxon>Eukaryota</taxon>
        <taxon>Viridiplantae</taxon>
        <taxon>Streptophyta</taxon>
        <taxon>Embryophyta</taxon>
        <taxon>Tracheophyta</taxon>
        <taxon>Spermatophyta</taxon>
        <taxon>Magnoliopsida</taxon>
        <taxon>Liliopsida</taxon>
        <taxon>Asparagales</taxon>
        <taxon>Asparagaceae</taxon>
        <taxon>Asparagoideae</taxon>
        <taxon>Asparagus</taxon>
    </lineage>
</organism>
<evidence type="ECO:0000313" key="3">
    <source>
        <dbReference type="EMBL" id="ONK75934.1"/>
    </source>
</evidence>
<name>A0A5P1FD08_ASPOF</name>
<gene>
    <name evidence="3" type="ORF">A4U43_C03F22110</name>
</gene>
<feature type="compositionally biased region" description="Pro residues" evidence="1">
    <location>
        <begin position="11"/>
        <end position="22"/>
    </location>
</feature>
<proteinExistence type="predicted"/>
<dbReference type="EMBL" id="CM007383">
    <property type="protein sequence ID" value="ONK75934.1"/>
    <property type="molecule type" value="Genomic_DNA"/>
</dbReference>
<keyword evidence="2" id="KW-0812">Transmembrane</keyword>
<evidence type="ECO:0000256" key="1">
    <source>
        <dbReference type="SAM" id="MobiDB-lite"/>
    </source>
</evidence>
<feature type="region of interest" description="Disordered" evidence="1">
    <location>
        <begin position="1"/>
        <end position="59"/>
    </location>
</feature>
<dbReference type="Proteomes" id="UP000243459">
    <property type="component" value="Chromosome 3"/>
</dbReference>
<feature type="compositionally biased region" description="Pro residues" evidence="1">
    <location>
        <begin position="36"/>
        <end position="49"/>
    </location>
</feature>
<feature type="compositionally biased region" description="Polar residues" evidence="1">
    <location>
        <begin position="125"/>
        <end position="144"/>
    </location>
</feature>
<keyword evidence="2" id="KW-1133">Transmembrane helix</keyword>
<sequence length="204" mass="21668">MHPQQQQYCPFPSPSKLPPPPTTTTSTRKSTHEAPPASPLRPLPNPAAPRPTEGGPLRPTPHQPVISCLAILFTIFSLVLILSGIPQPFVQSSSSVKAQGPCLRHPAAASLNASTVDSPLPPHNASLTVLGQRSPPQHQSSTSPYESLTVELYYRDSLFSRAGLGPVPAGEEAVRLEAVTVGTWIIERCFFAQRRGGGGDGEAT</sequence>
<dbReference type="Gramene" id="ONK75934">
    <property type="protein sequence ID" value="ONK75934"/>
    <property type="gene ID" value="A4U43_C03F22110"/>
</dbReference>